<dbReference type="AlphaFoldDB" id="A0A0G1CC10"/>
<dbReference type="Proteomes" id="UP000034320">
    <property type="component" value="Unassembled WGS sequence"/>
</dbReference>
<evidence type="ECO:0000256" key="2">
    <source>
        <dbReference type="SAM" id="SignalP"/>
    </source>
</evidence>
<keyword evidence="2" id="KW-0732">Signal</keyword>
<protein>
    <submittedName>
        <fullName evidence="3">Uncharacterized protein</fullName>
    </submittedName>
</protein>
<accession>A0A0G1CC10</accession>
<sequence length="253" mass="28903">MVKIKNYILLIALASLFQPKLVSAQSLALSVSPPLVEIMIQPGKETNQTVRLTNLGDDTYLKVNIAVYENGRIRDVSDSDRLPWLEFTSEKIGDKPFLVRKNEEIPVNLRLHPSLNSETKDYYRALTFSTIAYPHDPQTQVKRNTGSTYFRPNGTVTLKGFIGKAGYPILPAAILINEQKELLIEKNSRQASYLRGFFIGRYQLETSFVMDEGSLRVSGSSTFYAFPWKISLFLIASFLTYRFLRAYRQKRVM</sequence>
<proteinExistence type="predicted"/>
<dbReference type="EMBL" id="LCDD01000008">
    <property type="protein sequence ID" value="KKS47163.1"/>
    <property type="molecule type" value="Genomic_DNA"/>
</dbReference>
<evidence type="ECO:0000256" key="1">
    <source>
        <dbReference type="SAM" id="Phobius"/>
    </source>
</evidence>
<feature type="chain" id="PRO_5002536374" evidence="2">
    <location>
        <begin position="25"/>
        <end position="253"/>
    </location>
</feature>
<reference evidence="3 4" key="1">
    <citation type="journal article" date="2015" name="Nature">
        <title>rRNA introns, odd ribosomes, and small enigmatic genomes across a large radiation of phyla.</title>
        <authorList>
            <person name="Brown C.T."/>
            <person name="Hug L.A."/>
            <person name="Thomas B.C."/>
            <person name="Sharon I."/>
            <person name="Castelle C.J."/>
            <person name="Singh A."/>
            <person name="Wilkins M.J."/>
            <person name="Williams K.H."/>
            <person name="Banfield J.F."/>
        </authorList>
    </citation>
    <scope>NUCLEOTIDE SEQUENCE [LARGE SCALE GENOMIC DNA]</scope>
</reference>
<name>A0A0G1CC10_9BACT</name>
<evidence type="ECO:0000313" key="3">
    <source>
        <dbReference type="EMBL" id="KKS47163.1"/>
    </source>
</evidence>
<organism evidence="3 4">
    <name type="scientific">Candidatus Gottesmanbacteria bacterium GW2011_GWA2_42_18</name>
    <dbReference type="NCBI Taxonomy" id="1618442"/>
    <lineage>
        <taxon>Bacteria</taxon>
        <taxon>Candidatus Gottesmaniibacteriota</taxon>
    </lineage>
</organism>
<keyword evidence="1" id="KW-1133">Transmembrane helix</keyword>
<keyword evidence="1" id="KW-0812">Transmembrane</keyword>
<feature type="signal peptide" evidence="2">
    <location>
        <begin position="1"/>
        <end position="24"/>
    </location>
</feature>
<feature type="transmembrane region" description="Helical" evidence="1">
    <location>
        <begin position="226"/>
        <end position="244"/>
    </location>
</feature>
<evidence type="ECO:0000313" key="4">
    <source>
        <dbReference type="Proteomes" id="UP000034320"/>
    </source>
</evidence>
<gene>
    <name evidence="3" type="ORF">UV09_C0008G0029</name>
</gene>
<comment type="caution">
    <text evidence="3">The sequence shown here is derived from an EMBL/GenBank/DDBJ whole genome shotgun (WGS) entry which is preliminary data.</text>
</comment>
<keyword evidence="1" id="KW-0472">Membrane</keyword>